<name>A0ABT9F8K3_9GAMM</name>
<dbReference type="InterPro" id="IPR028994">
    <property type="entry name" value="Integrin_alpha_N"/>
</dbReference>
<sequence length="901" mass="98545">MRKLLSVIFLSTIFISGCGGGGEGQDAAKPIAPVGNNTSKSISATWFYEYPNKCLEVFQFNTDGSFEISSNQSNVVGSYSFEQSVDSGERHSLVLSFEQQNQGYDCENSFDYIVGANLELFVSFTNEQQMQWYESDTGGNAIFTLDRSISLSLSNAPNEAKAGEEVTFSVNKDAESDTPVELLFGPTGMTVSSKGEVKWTPLLPMITQQNTVKFAFTSNRTLEPLVSEINVTIPNFKAPTMRKGIELTYTSNGMQIGNFIGDENNEMLVLDKLGGLSVISQKGDGFESIYSYPYSFGGNQNEMRLSVFKENNGANNIFVETNNNIYQVSNFTQPPSGVFTTNKTIHNFMVKNIDSDSEPELIVIFGESYSAKEAVVYDNNFQTELFSFSLEGDSPIEIAVANIDSDTSLELILSNGNIFDIQSASSQWFNAAGFGPIMETGDVNSDGIDEIISTGGWNSITVWNANDRSQILTIDNQDNCSVATANIDNDPADEIIIGDCQWGQVHAYDITDDTYVELWTLPLIDHGSAAMVVGDINNDGKEEIVWGSGLSSSGKDILVIAGITPNPEILWHNENRESPSQYDSYIAAGWANISPEKEAAVYIISSTNSGYIRPRYLTMNENGEVTPNYNSSSNILEAALAAIGDIDSDNYDELFIFGNRNYSPALNVIELESDISKGQVTTEDDTSNYNGLEVTDINNDGHDDALIATNEVLTIHDISNNNILATWTAGDAITSVTTTTSTLGEKLVILSTRNSLTILNFEDNKLSMRSSSVNSEECSRLYAQPQTDSILCFSPKYSYQGNLVTFSFDLQLLLKAQINGELTGLIQLPDSDNVLITTNISDDNYSQSSLISEVSTKTGDIVWQSYPLAGKVEGHSIKFGNITNNTMPLVFGSNLGMFLTH</sequence>
<evidence type="ECO:0000313" key="2">
    <source>
        <dbReference type="Proteomes" id="UP001177212"/>
    </source>
</evidence>
<keyword evidence="2" id="KW-1185">Reference proteome</keyword>
<accession>A0ABT9F8K3</accession>
<comment type="caution">
    <text evidence="1">The sequence shown here is derived from an EMBL/GenBank/DDBJ whole genome shotgun (WGS) entry which is preliminary data.</text>
</comment>
<proteinExistence type="predicted"/>
<reference evidence="1" key="1">
    <citation type="submission" date="2023-07" db="EMBL/GenBank/DDBJ databases">
        <title>Genome content predicts the carbon catabolic preferences of heterotrophic bacteria.</title>
        <authorList>
            <person name="Gralka M."/>
        </authorList>
    </citation>
    <scope>NUCLEOTIDE SEQUENCE</scope>
    <source>
        <strain evidence="1">4G09</strain>
    </source>
</reference>
<gene>
    <name evidence="1" type="ORF">Q8W34_00540</name>
</gene>
<dbReference type="PROSITE" id="PS51257">
    <property type="entry name" value="PROKAR_LIPOPROTEIN"/>
    <property type="match status" value="1"/>
</dbReference>
<dbReference type="SUPFAM" id="SSF69318">
    <property type="entry name" value="Integrin alpha N-terminal domain"/>
    <property type="match status" value="2"/>
</dbReference>
<dbReference type="EMBL" id="JAUYVT010000001">
    <property type="protein sequence ID" value="MDP2563101.1"/>
    <property type="molecule type" value="Genomic_DNA"/>
</dbReference>
<dbReference type="RefSeq" id="WP_305397445.1">
    <property type="nucleotide sequence ID" value="NZ_JAUYVT010000001.1"/>
</dbReference>
<dbReference type="Proteomes" id="UP001177212">
    <property type="component" value="Unassembled WGS sequence"/>
</dbReference>
<evidence type="ECO:0000313" key="1">
    <source>
        <dbReference type="EMBL" id="MDP2563101.1"/>
    </source>
</evidence>
<protein>
    <submittedName>
        <fullName evidence="1">VCBS repeat-containing protein</fullName>
    </submittedName>
</protein>
<organism evidence="1 2">
    <name type="scientific">Pseudoalteromonas marina</name>
    <dbReference type="NCBI Taxonomy" id="267375"/>
    <lineage>
        <taxon>Bacteria</taxon>
        <taxon>Pseudomonadati</taxon>
        <taxon>Pseudomonadota</taxon>
        <taxon>Gammaproteobacteria</taxon>
        <taxon>Alteromonadales</taxon>
        <taxon>Pseudoalteromonadaceae</taxon>
        <taxon>Pseudoalteromonas</taxon>
    </lineage>
</organism>
<dbReference type="Gene3D" id="2.130.10.130">
    <property type="entry name" value="Integrin alpha, N-terminal"/>
    <property type="match status" value="1"/>
</dbReference>